<dbReference type="AlphaFoldDB" id="A0A972K2R5"/>
<dbReference type="RefSeq" id="WP_171654398.1">
    <property type="nucleotide sequence ID" value="NZ_WHOD01000087.1"/>
</dbReference>
<reference evidence="1" key="1">
    <citation type="submission" date="2019-10" db="EMBL/GenBank/DDBJ databases">
        <title>Description of Paenibacillus glebae sp. nov.</title>
        <authorList>
            <person name="Carlier A."/>
            <person name="Qi S."/>
        </authorList>
    </citation>
    <scope>NUCLEOTIDE SEQUENCE</scope>
    <source>
        <strain evidence="1">LMG 31456</strain>
    </source>
</reference>
<name>A0A972K2R5_9BACL</name>
<comment type="caution">
    <text evidence="1">The sequence shown here is derived from an EMBL/GenBank/DDBJ whole genome shotgun (WGS) entry which is preliminary data.</text>
</comment>
<sequence>MGNRLTMESVNGQNFSEGTQDFTYNAINELKTFTNNAGTSAAYSYYGDGLRATKNVNGDLTMYVYLNGKVIEELDASGNVKARNIWGNELLWRQDNTTAKSG</sequence>
<proteinExistence type="predicted"/>
<dbReference type="Gene3D" id="2.180.10.10">
    <property type="entry name" value="RHS repeat-associated core"/>
    <property type="match status" value="1"/>
</dbReference>
<dbReference type="EMBL" id="WHOD01000087">
    <property type="protein sequence ID" value="NOU96190.1"/>
    <property type="molecule type" value="Genomic_DNA"/>
</dbReference>
<accession>A0A972K2R5</accession>
<protein>
    <submittedName>
        <fullName evidence="1">Uncharacterized protein</fullName>
    </submittedName>
</protein>
<evidence type="ECO:0000313" key="2">
    <source>
        <dbReference type="Proteomes" id="UP000641588"/>
    </source>
</evidence>
<organism evidence="1 2">
    <name type="scientific">Paenibacillus foliorum</name>
    <dbReference type="NCBI Taxonomy" id="2654974"/>
    <lineage>
        <taxon>Bacteria</taxon>
        <taxon>Bacillati</taxon>
        <taxon>Bacillota</taxon>
        <taxon>Bacilli</taxon>
        <taxon>Bacillales</taxon>
        <taxon>Paenibacillaceae</taxon>
        <taxon>Paenibacillus</taxon>
    </lineage>
</organism>
<keyword evidence="2" id="KW-1185">Reference proteome</keyword>
<dbReference type="Proteomes" id="UP000641588">
    <property type="component" value="Unassembled WGS sequence"/>
</dbReference>
<evidence type="ECO:0000313" key="1">
    <source>
        <dbReference type="EMBL" id="NOU96190.1"/>
    </source>
</evidence>
<gene>
    <name evidence="1" type="ORF">GC093_23610</name>
</gene>